<dbReference type="AlphaFoldDB" id="A0A7C9H4E0"/>
<evidence type="ECO:0000259" key="2">
    <source>
        <dbReference type="Pfam" id="PF18160"/>
    </source>
</evidence>
<feature type="transmembrane region" description="Helical" evidence="1">
    <location>
        <begin position="181"/>
        <end position="201"/>
    </location>
</feature>
<dbReference type="NCBIfam" id="NF033631">
    <property type="entry name" value="SLATT_5"/>
    <property type="match status" value="1"/>
</dbReference>
<dbReference type="Proteomes" id="UP000481964">
    <property type="component" value="Unassembled WGS sequence"/>
</dbReference>
<keyword evidence="1" id="KW-1133">Transmembrane helix</keyword>
<dbReference type="InterPro" id="IPR041115">
    <property type="entry name" value="SLATT_5"/>
</dbReference>
<keyword evidence="1" id="KW-0472">Membrane</keyword>
<keyword evidence="1" id="KW-0812">Transmembrane</keyword>
<evidence type="ECO:0000313" key="3">
    <source>
        <dbReference type="EMBL" id="MSC58360.1"/>
    </source>
</evidence>
<evidence type="ECO:0000313" key="4">
    <source>
        <dbReference type="Proteomes" id="UP000481964"/>
    </source>
</evidence>
<feature type="domain" description="SMODS and SLOG-associating 2TM effector" evidence="2">
    <location>
        <begin position="21"/>
        <end position="200"/>
    </location>
</feature>
<gene>
    <name evidence="3" type="ORF">GKE48_13040</name>
</gene>
<comment type="caution">
    <text evidence="3">The sequence shown here is derived from an EMBL/GenBank/DDBJ whole genome shotgun (WGS) entry which is preliminary data.</text>
</comment>
<feature type="transmembrane region" description="Helical" evidence="1">
    <location>
        <begin position="77"/>
        <end position="95"/>
    </location>
</feature>
<feature type="transmembrane region" description="Helical" evidence="1">
    <location>
        <begin position="49"/>
        <end position="71"/>
    </location>
</feature>
<protein>
    <submittedName>
        <fullName evidence="3">SLATT domain-containing protein</fullName>
    </submittedName>
</protein>
<dbReference type="Pfam" id="PF18160">
    <property type="entry name" value="SLATT_5"/>
    <property type="match status" value="1"/>
</dbReference>
<organism evidence="3 4">
    <name type="scientific">Lachnospira eligens</name>
    <dbReference type="NCBI Taxonomy" id="39485"/>
    <lineage>
        <taxon>Bacteria</taxon>
        <taxon>Bacillati</taxon>
        <taxon>Bacillota</taxon>
        <taxon>Clostridia</taxon>
        <taxon>Lachnospirales</taxon>
        <taxon>Lachnospiraceae</taxon>
        <taxon>Lachnospira</taxon>
    </lineage>
</organism>
<proteinExistence type="predicted"/>
<sequence>MKVLHLVYRDPNTFLGGYKLEKYENLPDQIWTTRISRVNAEKRLINKEAFFQGINIYYSCVTIIFSILSLLNSNEKLSLMTVFMTISLLIVILYLNGQKYLEHAREYRKNYTELQKLEFELKSIDIDDVESIKNIYNKYCDLLDSSSNHISFDYYETVHGSSGEYRDKKWKFVRRRYYCNVAWRLLLKICVILLPVVLYWICGVL</sequence>
<accession>A0A7C9H4E0</accession>
<dbReference type="EMBL" id="WKRD01000011">
    <property type="protein sequence ID" value="MSC58360.1"/>
    <property type="molecule type" value="Genomic_DNA"/>
</dbReference>
<name>A0A7C9H4E0_9FIRM</name>
<reference evidence="3 4" key="1">
    <citation type="journal article" date="2019" name="Nat. Med.">
        <title>A library of human gut bacterial isolates paired with longitudinal multiomics data enables mechanistic microbiome research.</title>
        <authorList>
            <person name="Poyet M."/>
            <person name="Groussin M."/>
            <person name="Gibbons S.M."/>
            <person name="Avila-Pacheco J."/>
            <person name="Jiang X."/>
            <person name="Kearney S.M."/>
            <person name="Perrotta A.R."/>
            <person name="Berdy B."/>
            <person name="Zhao S."/>
            <person name="Lieberman T.D."/>
            <person name="Swanson P.K."/>
            <person name="Smith M."/>
            <person name="Roesemann S."/>
            <person name="Alexander J.E."/>
            <person name="Rich S.A."/>
            <person name="Livny J."/>
            <person name="Vlamakis H."/>
            <person name="Clish C."/>
            <person name="Bullock K."/>
            <person name="Deik A."/>
            <person name="Scott J."/>
            <person name="Pierce K.A."/>
            <person name="Xavier R.J."/>
            <person name="Alm E.J."/>
        </authorList>
    </citation>
    <scope>NUCLEOTIDE SEQUENCE [LARGE SCALE GENOMIC DNA]</scope>
    <source>
        <strain evidence="3 4">BIOML-A1</strain>
    </source>
</reference>
<evidence type="ECO:0000256" key="1">
    <source>
        <dbReference type="SAM" id="Phobius"/>
    </source>
</evidence>